<name>A0ABS8V507_DATST</name>
<evidence type="ECO:0000313" key="1">
    <source>
        <dbReference type="EMBL" id="MCD9641706.1"/>
    </source>
</evidence>
<dbReference type="Proteomes" id="UP000823775">
    <property type="component" value="Unassembled WGS sequence"/>
</dbReference>
<dbReference type="EMBL" id="JACEIK010003435">
    <property type="protein sequence ID" value="MCD9641706.1"/>
    <property type="molecule type" value="Genomic_DNA"/>
</dbReference>
<evidence type="ECO:0008006" key="3">
    <source>
        <dbReference type="Google" id="ProtNLM"/>
    </source>
</evidence>
<accession>A0ABS8V507</accession>
<keyword evidence="2" id="KW-1185">Reference proteome</keyword>
<comment type="caution">
    <text evidence="1">The sequence shown here is derived from an EMBL/GenBank/DDBJ whole genome shotgun (WGS) entry which is preliminary data.</text>
</comment>
<protein>
    <recommendedName>
        <fullName evidence="3">Maturase K</fullName>
    </recommendedName>
</protein>
<feature type="non-terminal residue" evidence="1">
    <location>
        <position position="1"/>
    </location>
</feature>
<gene>
    <name evidence="1" type="ORF">HAX54_028094</name>
</gene>
<organism evidence="1 2">
    <name type="scientific">Datura stramonium</name>
    <name type="common">Jimsonweed</name>
    <name type="synonym">Common thornapple</name>
    <dbReference type="NCBI Taxonomy" id="4076"/>
    <lineage>
        <taxon>Eukaryota</taxon>
        <taxon>Viridiplantae</taxon>
        <taxon>Streptophyta</taxon>
        <taxon>Embryophyta</taxon>
        <taxon>Tracheophyta</taxon>
        <taxon>Spermatophyta</taxon>
        <taxon>Magnoliopsida</taxon>
        <taxon>eudicotyledons</taxon>
        <taxon>Gunneridae</taxon>
        <taxon>Pentapetalae</taxon>
        <taxon>asterids</taxon>
        <taxon>lamiids</taxon>
        <taxon>Solanales</taxon>
        <taxon>Solanaceae</taxon>
        <taxon>Solanoideae</taxon>
        <taxon>Datureae</taxon>
        <taxon>Datura</taxon>
    </lineage>
</organism>
<sequence>EWTVLWKDETSFDSFIGSCFCTTVIHPLIDGPPYEKTVRPSFHPLALKFFSHVIRLWNYGLSLRKKVRPFHHRFPTTWKWFLDHTALVELLEVWTILLRDGPSFALFVGRL</sequence>
<feature type="non-terminal residue" evidence="1">
    <location>
        <position position="111"/>
    </location>
</feature>
<evidence type="ECO:0000313" key="2">
    <source>
        <dbReference type="Proteomes" id="UP000823775"/>
    </source>
</evidence>
<reference evidence="1 2" key="1">
    <citation type="journal article" date="2021" name="BMC Genomics">
        <title>Datura genome reveals duplications of psychoactive alkaloid biosynthetic genes and high mutation rate following tissue culture.</title>
        <authorList>
            <person name="Rajewski A."/>
            <person name="Carter-House D."/>
            <person name="Stajich J."/>
            <person name="Litt A."/>
        </authorList>
    </citation>
    <scope>NUCLEOTIDE SEQUENCE [LARGE SCALE GENOMIC DNA]</scope>
    <source>
        <strain evidence="1">AR-01</strain>
    </source>
</reference>
<proteinExistence type="predicted"/>